<gene>
    <name evidence="2" type="ORF">PMPD1_1348</name>
</gene>
<dbReference type="AlphaFoldDB" id="A0A6M8UCQ8"/>
<evidence type="ECO:0000259" key="1">
    <source>
        <dbReference type="Pfam" id="PF18431"/>
    </source>
</evidence>
<feature type="domain" description="Bacterial CdiA-CT RNAse A" evidence="1">
    <location>
        <begin position="159"/>
        <end position="271"/>
    </location>
</feature>
<proteinExistence type="predicted"/>
<protein>
    <recommendedName>
        <fullName evidence="1">Bacterial CdiA-CT RNAse A domain-containing protein</fullName>
    </recommendedName>
</protein>
<organism evidence="2 3">
    <name type="scientific">Paramixta manurensis</name>
    <dbReference type="NCBI Taxonomy" id="2740817"/>
    <lineage>
        <taxon>Bacteria</taxon>
        <taxon>Pseudomonadati</taxon>
        <taxon>Pseudomonadota</taxon>
        <taxon>Gammaproteobacteria</taxon>
        <taxon>Enterobacterales</taxon>
        <taxon>Erwiniaceae</taxon>
        <taxon>Paramixta</taxon>
    </lineage>
</organism>
<dbReference type="InterPro" id="IPR041436">
    <property type="entry name" value="RNAse_A_bac"/>
</dbReference>
<sequence>MDDNGLKMVMSPVQLAAVLSDKSVTEGETLSNRLYGGLGLLAGTLELVGSRAFCATPVGRVFTAACVIVGAHSMDTIQASINQIRTGVNTRTATYRLAVETAKKFGADDQTAWNVGMAVDVGVPIGFSLALGAARLASVRFGRITLIEHESATGFKPGGHTIAKHVGKSDKELIARFETERRIPVSSSFSNLRIAEDAISKAIQRNRDTIRNALSAQSPGTRLTIKYPTGEVIGYGFKRGSTQKLYLKQVRLTIVIEQFHGKPYYILTAFPDI</sequence>
<dbReference type="CDD" id="cd20684">
    <property type="entry name" value="CdiA-CT_Yk_RNaseA-like"/>
    <property type="match status" value="1"/>
</dbReference>
<dbReference type="Pfam" id="PF18431">
    <property type="entry name" value="RNAse_A_bac"/>
    <property type="match status" value="1"/>
</dbReference>
<dbReference type="EMBL" id="CP054212">
    <property type="protein sequence ID" value="QKJ86307.1"/>
    <property type="molecule type" value="Genomic_DNA"/>
</dbReference>
<dbReference type="Proteomes" id="UP000505325">
    <property type="component" value="Chromosome"/>
</dbReference>
<evidence type="ECO:0000313" key="2">
    <source>
        <dbReference type="EMBL" id="QKJ86307.1"/>
    </source>
</evidence>
<dbReference type="RefSeq" id="WP_173633332.1">
    <property type="nucleotide sequence ID" value="NZ_CP054212.1"/>
</dbReference>
<accession>A0A6M8UCQ8</accession>
<evidence type="ECO:0000313" key="3">
    <source>
        <dbReference type="Proteomes" id="UP000505325"/>
    </source>
</evidence>
<keyword evidence="3" id="KW-1185">Reference proteome</keyword>
<name>A0A6M8UCQ8_9GAMM</name>
<reference evidence="2 3" key="1">
    <citation type="submission" date="2020-06" db="EMBL/GenBank/DDBJ databases">
        <title>Genome sequence of Paramixta manurensis strain PD-1.</title>
        <authorList>
            <person name="Lee C.W."/>
            <person name="Kim J."/>
        </authorList>
    </citation>
    <scope>NUCLEOTIDE SEQUENCE [LARGE SCALE GENOMIC DNA]</scope>
    <source>
        <strain evidence="2 3">PD-1</strain>
    </source>
</reference>
<dbReference type="KEGG" id="pmak:PMPD1_1348"/>